<sequence>MPQIILGPGLEKIDGSLQKATYAFLAKLTKSDQTPGLHIEPINNSVDPRARTGRVDISNRAVLFKLQGSNEDASYVFAGTYPHDEAIAIAQKSRVDINPCNGVAELIPIDANQNVAVATDTGQQGTTASVPVERTKAARTLRSREFTIDDFTALGIDAAFAEGALDIADPDEFLEYAEGAPATWQGSALLDIFTGEALPDVRNKYQLDEPTKPSRDTDDDRLLAAMRHPAAQMEFSFIEDDAELRAAIENPSFAAWRIFLHPEQRWLATHDYNGPFRVKGGAGTGKTVVLLHRTRELYRKNPHSRIVLTTYNRTLADSLRTQLKLLDPTLPLVDELGAPGIYVAGIDAIAHRVISSSDSLAGSDGKPGPVTEVLGPRTSQVLRPTRQEEWRNAAELAGEGLPAELKSTSFLEAEYAMIVLPERLTSDRDYFRVRRPGRGVALNRARRKGVWDIVSAYRAAAAADGTTDFDEKAAIAARVLEEGDPLADHVLVDEAQDLSPSRFQLLRALAAPGRNDLFIAEDGHQRIYGQKLTLSHYGINIRGRSRTLTLNYRTTEENLRYALGILSGSSYEDITGEKESTETYRSARSGPAPLGKQVDSLSAEYQLIAETVKKWVEAGTEPSAIGLLVPTKKEGENLARALGDQGVKVSYVDRDSSSKSDAAQVMTMHRSKGMEFAKVILVGTGASNMPRQYIIDSLPAEDREDALQRERSLLYVAASRARDELLVTWVGQPSALLPISDQCEQKSE</sequence>
<reference evidence="12" key="1">
    <citation type="submission" date="2012-02" db="EMBL/GenBank/DDBJ databases">
        <title>Whole genome shotgun sequence of Gordonia otitidis NBRC 100426.</title>
        <authorList>
            <person name="Yoshida I."/>
            <person name="Hosoyama A."/>
            <person name="Tsuchikane K."/>
            <person name="Katsumata H."/>
            <person name="Yamazaki S."/>
            <person name="Fujita N."/>
        </authorList>
    </citation>
    <scope>NUCLEOTIDE SEQUENCE [LARGE SCALE GENOMIC DNA]</scope>
    <source>
        <strain evidence="12">NBRC 100426</strain>
    </source>
</reference>
<evidence type="ECO:0000256" key="9">
    <source>
        <dbReference type="PROSITE-ProRule" id="PRU00560"/>
    </source>
</evidence>
<keyword evidence="1 9" id="KW-0547">Nucleotide-binding</keyword>
<dbReference type="PANTHER" id="PTHR11070">
    <property type="entry name" value="UVRD / RECB / PCRA DNA HELICASE FAMILY MEMBER"/>
    <property type="match status" value="1"/>
</dbReference>
<evidence type="ECO:0000256" key="2">
    <source>
        <dbReference type="ARBA" id="ARBA00022801"/>
    </source>
</evidence>
<dbReference type="InterPro" id="IPR027417">
    <property type="entry name" value="P-loop_NTPase"/>
</dbReference>
<dbReference type="InterPro" id="IPR014016">
    <property type="entry name" value="UvrD-like_ATP-bd"/>
</dbReference>
<comment type="caution">
    <text evidence="12">The sequence shown here is derived from an EMBL/GenBank/DDBJ whole genome shotgun (WGS) entry which is preliminary data.</text>
</comment>
<dbReference type="Pfam" id="PF00580">
    <property type="entry name" value="UvrD-helicase"/>
    <property type="match status" value="1"/>
</dbReference>
<gene>
    <name evidence="12" type="primary">uvrD</name>
    <name evidence="12" type="ORF">GOOTI_151_00040</name>
</gene>
<dbReference type="Proteomes" id="UP000005038">
    <property type="component" value="Unassembled WGS sequence"/>
</dbReference>
<comment type="catalytic activity">
    <reaction evidence="6">
        <text>Couples ATP hydrolysis with the unwinding of duplex DNA by translocating in the 3'-5' direction.</text>
        <dbReference type="EC" id="5.6.2.4"/>
    </reaction>
</comment>
<dbReference type="PANTHER" id="PTHR11070:SF45">
    <property type="entry name" value="DNA 3'-5' HELICASE"/>
    <property type="match status" value="1"/>
</dbReference>
<keyword evidence="4 9" id="KW-0067">ATP-binding</keyword>
<comment type="catalytic activity">
    <reaction evidence="8">
        <text>ATP + H2O = ADP + phosphate + H(+)</text>
        <dbReference type="Rhea" id="RHEA:13065"/>
        <dbReference type="ChEBI" id="CHEBI:15377"/>
        <dbReference type="ChEBI" id="CHEBI:15378"/>
        <dbReference type="ChEBI" id="CHEBI:30616"/>
        <dbReference type="ChEBI" id="CHEBI:43474"/>
        <dbReference type="ChEBI" id="CHEBI:456216"/>
        <dbReference type="EC" id="5.6.2.4"/>
    </reaction>
</comment>
<evidence type="ECO:0000256" key="4">
    <source>
        <dbReference type="ARBA" id="ARBA00022840"/>
    </source>
</evidence>
<evidence type="ECO:0000256" key="3">
    <source>
        <dbReference type="ARBA" id="ARBA00022806"/>
    </source>
</evidence>
<proteinExistence type="predicted"/>
<dbReference type="EC" id="5.6.2.4" evidence="7"/>
<protein>
    <recommendedName>
        <fullName evidence="7">DNA 3'-5' helicase</fullName>
        <ecNumber evidence="7">5.6.2.4</ecNumber>
    </recommendedName>
</protein>
<dbReference type="GO" id="GO:0043138">
    <property type="term" value="F:3'-5' DNA helicase activity"/>
    <property type="evidence" value="ECO:0007669"/>
    <property type="project" value="UniProtKB-EC"/>
</dbReference>
<evidence type="ECO:0000256" key="8">
    <source>
        <dbReference type="ARBA" id="ARBA00048988"/>
    </source>
</evidence>
<evidence type="ECO:0000256" key="5">
    <source>
        <dbReference type="ARBA" id="ARBA00023235"/>
    </source>
</evidence>
<dbReference type="GO" id="GO:0003677">
    <property type="term" value="F:DNA binding"/>
    <property type="evidence" value="ECO:0007669"/>
    <property type="project" value="InterPro"/>
</dbReference>
<dbReference type="Pfam" id="PF13361">
    <property type="entry name" value="UvrD_C"/>
    <property type="match status" value="1"/>
</dbReference>
<feature type="binding site" evidence="9">
    <location>
        <begin position="280"/>
        <end position="287"/>
    </location>
    <ligand>
        <name>ATP</name>
        <dbReference type="ChEBI" id="CHEBI:30616"/>
    </ligand>
</feature>
<evidence type="ECO:0000313" key="12">
    <source>
        <dbReference type="EMBL" id="GAB35249.1"/>
    </source>
</evidence>
<dbReference type="GO" id="GO:0005829">
    <property type="term" value="C:cytosol"/>
    <property type="evidence" value="ECO:0007669"/>
    <property type="project" value="TreeGrafter"/>
</dbReference>
<dbReference type="SUPFAM" id="SSF52540">
    <property type="entry name" value="P-loop containing nucleoside triphosphate hydrolases"/>
    <property type="match status" value="1"/>
</dbReference>
<dbReference type="AlphaFoldDB" id="H5TP41"/>
<feature type="region of interest" description="Disordered" evidence="10">
    <location>
        <begin position="576"/>
        <end position="595"/>
    </location>
</feature>
<accession>H5TP41</accession>
<dbReference type="RefSeq" id="WP_007239473.1">
    <property type="nucleotide sequence ID" value="NZ_BAFB01000151.1"/>
</dbReference>
<dbReference type="InterPro" id="IPR014017">
    <property type="entry name" value="DNA_helicase_UvrD-like_C"/>
</dbReference>
<dbReference type="GO" id="GO:0000725">
    <property type="term" value="P:recombinational repair"/>
    <property type="evidence" value="ECO:0007669"/>
    <property type="project" value="TreeGrafter"/>
</dbReference>
<keyword evidence="2 9" id="KW-0378">Hydrolase</keyword>
<name>H5TP41_GORO1</name>
<evidence type="ECO:0000259" key="11">
    <source>
        <dbReference type="PROSITE" id="PS51198"/>
    </source>
</evidence>
<evidence type="ECO:0000256" key="7">
    <source>
        <dbReference type="ARBA" id="ARBA00034808"/>
    </source>
</evidence>
<dbReference type="Gene3D" id="3.40.50.300">
    <property type="entry name" value="P-loop containing nucleotide triphosphate hydrolases"/>
    <property type="match status" value="2"/>
</dbReference>
<dbReference type="GO" id="GO:0016887">
    <property type="term" value="F:ATP hydrolysis activity"/>
    <property type="evidence" value="ECO:0007669"/>
    <property type="project" value="RHEA"/>
</dbReference>
<evidence type="ECO:0000256" key="6">
    <source>
        <dbReference type="ARBA" id="ARBA00034617"/>
    </source>
</evidence>
<dbReference type="InterPro" id="IPR000212">
    <property type="entry name" value="DNA_helicase_UvrD/REP"/>
</dbReference>
<keyword evidence="13" id="KW-1185">Reference proteome</keyword>
<dbReference type="PROSITE" id="PS51198">
    <property type="entry name" value="UVRD_HELICASE_ATP_BIND"/>
    <property type="match status" value="1"/>
</dbReference>
<organism evidence="12 13">
    <name type="scientific">Gordonia otitidis (strain DSM 44809 / CCUG 52243 / JCM 12355 / NBRC 100426 / IFM 10032)</name>
    <dbReference type="NCBI Taxonomy" id="1108044"/>
    <lineage>
        <taxon>Bacteria</taxon>
        <taxon>Bacillati</taxon>
        <taxon>Actinomycetota</taxon>
        <taxon>Actinomycetes</taxon>
        <taxon>Mycobacteriales</taxon>
        <taxon>Gordoniaceae</taxon>
        <taxon>Gordonia</taxon>
    </lineage>
</organism>
<evidence type="ECO:0000313" key="13">
    <source>
        <dbReference type="Proteomes" id="UP000005038"/>
    </source>
</evidence>
<dbReference type="STRING" id="1108044.GOOTI_151_00040"/>
<keyword evidence="3 9" id="KW-0347">Helicase</keyword>
<evidence type="ECO:0000256" key="10">
    <source>
        <dbReference type="SAM" id="MobiDB-lite"/>
    </source>
</evidence>
<dbReference type="GO" id="GO:0005524">
    <property type="term" value="F:ATP binding"/>
    <property type="evidence" value="ECO:0007669"/>
    <property type="project" value="UniProtKB-UniRule"/>
</dbReference>
<feature type="domain" description="UvrD-like helicase ATP-binding" evidence="11">
    <location>
        <begin position="259"/>
        <end position="587"/>
    </location>
</feature>
<dbReference type="EMBL" id="BAFB01000151">
    <property type="protein sequence ID" value="GAB35249.1"/>
    <property type="molecule type" value="Genomic_DNA"/>
</dbReference>
<evidence type="ECO:0000256" key="1">
    <source>
        <dbReference type="ARBA" id="ARBA00022741"/>
    </source>
</evidence>
<keyword evidence="5" id="KW-0413">Isomerase</keyword>
<dbReference type="OrthoDB" id="3196525at2"/>